<evidence type="ECO:0000256" key="6">
    <source>
        <dbReference type="ARBA" id="ARBA00022723"/>
    </source>
</evidence>
<comment type="subcellular location">
    <subcellularLocation>
        <location evidence="3">Endoplasmic reticulum membrane</location>
        <topology evidence="3">Peripheral membrane protein</topology>
    </subcellularLocation>
    <subcellularLocation>
        <location evidence="2">Microsome membrane</location>
        <topology evidence="2">Peripheral membrane protein</topology>
    </subcellularLocation>
</comment>
<feature type="binding site" description="axial binding residue" evidence="13">
    <location>
        <position position="475"/>
    </location>
    <ligand>
        <name>heme</name>
        <dbReference type="ChEBI" id="CHEBI:30413"/>
    </ligand>
    <ligandPart>
        <name>Fe</name>
        <dbReference type="ChEBI" id="CHEBI:18248"/>
    </ligandPart>
</feature>
<evidence type="ECO:0000256" key="3">
    <source>
        <dbReference type="ARBA" id="ARBA00004406"/>
    </source>
</evidence>
<sequence length="530" mass="60686">MLLVVMLAVILVLAYIYFKDSYKYWRRLGIPQLSPQFPFGDMADVIFRKQNMGDKINQIYAHQRRQGHDYVGLYFFSRKAFLPLDPVLIKDILGKDFQHFYDRGIYYDEKNDPLSAHLFSIAGPKWKNLRAKLTPAYSPVKLKGMFNTILNCGKQMSEVIGEISEKQGEVEIKVMGVLITLKPCWSQLDLLLEFQEILARYSTDVIGCCAFGLDCNTMRNPEAEFRRMGRRAFTQTIGDVLKMIVIRSFPPIAKALRLGVFSDSVTSFFRKVVDETITFRETNGIQRKDFMQLLVELKNNRSIVDDELEPVKQTEPGTALTVDEAAAQAFIFFLAGFETTSTTTSFALFEMARCPHIQQRAREEALGILGQHGGEITYDALMEMKYLDMIFNETLRKYPPAPVFLRKCTKSYRIPNTNAFIEEGQSVLIPCIGLHRDPVYFPNPDLFDPERFSDQNKSKVKDGTYIPFGSGPRNCIGMRFAMIQSKVALVLSLVHYELRLSERTQLPLKMETKGIILAPIGGLWIEFKHR</sequence>
<dbReference type="CDD" id="cd11056">
    <property type="entry name" value="CYP6-like"/>
    <property type="match status" value="1"/>
</dbReference>
<dbReference type="HOGENOM" id="CLU_001570_5_2_1"/>
<evidence type="ECO:0000256" key="13">
    <source>
        <dbReference type="PIRSR" id="PIRSR602401-1"/>
    </source>
</evidence>
<dbReference type="InterPro" id="IPR001128">
    <property type="entry name" value="Cyt_P450"/>
</dbReference>
<dbReference type="GO" id="GO:0016705">
    <property type="term" value="F:oxidoreductase activity, acting on paired donors, with incorporation or reduction of molecular oxygen"/>
    <property type="evidence" value="ECO:0007669"/>
    <property type="project" value="InterPro"/>
</dbReference>
<dbReference type="Pfam" id="PF00067">
    <property type="entry name" value="p450"/>
    <property type="match status" value="1"/>
</dbReference>
<dbReference type="PANTHER" id="PTHR24292:SF103">
    <property type="entry name" value="CYTOCHROME P450 6BS1"/>
    <property type="match status" value="1"/>
</dbReference>
<dbReference type="PRINTS" id="PR00463">
    <property type="entry name" value="EP450I"/>
</dbReference>
<comment type="cofactor">
    <cofactor evidence="1 13">
        <name>heme</name>
        <dbReference type="ChEBI" id="CHEBI:30413"/>
    </cofactor>
</comment>
<comment type="similarity">
    <text evidence="4 14">Belongs to the cytochrome P450 family.</text>
</comment>
<evidence type="ECO:0000313" key="15">
    <source>
        <dbReference type="EMBL" id="ENN70473.1"/>
    </source>
</evidence>
<evidence type="ECO:0000256" key="12">
    <source>
        <dbReference type="ARBA" id="ARBA00023136"/>
    </source>
</evidence>
<dbReference type="PRINTS" id="PR00385">
    <property type="entry name" value="P450"/>
</dbReference>
<evidence type="ECO:0000256" key="7">
    <source>
        <dbReference type="ARBA" id="ARBA00022824"/>
    </source>
</evidence>
<dbReference type="Gene3D" id="1.10.630.10">
    <property type="entry name" value="Cytochrome P450"/>
    <property type="match status" value="1"/>
</dbReference>
<dbReference type="AlphaFoldDB" id="N6SZ03"/>
<dbReference type="GO" id="GO:0005789">
    <property type="term" value="C:endoplasmic reticulum membrane"/>
    <property type="evidence" value="ECO:0007669"/>
    <property type="project" value="UniProtKB-SubCell"/>
</dbReference>
<protein>
    <submittedName>
        <fullName evidence="15">Uncharacterized protein</fullName>
    </submittedName>
</protein>
<keyword evidence="8" id="KW-0492">Microsome</keyword>
<dbReference type="OMA" id="FEMARCP"/>
<evidence type="ECO:0000256" key="11">
    <source>
        <dbReference type="ARBA" id="ARBA00023033"/>
    </source>
</evidence>
<dbReference type="InterPro" id="IPR002401">
    <property type="entry name" value="Cyt_P450_E_grp-I"/>
</dbReference>
<keyword evidence="9 14" id="KW-0560">Oxidoreductase</keyword>
<gene>
    <name evidence="15" type="ORF">YQE_12976</name>
</gene>
<keyword evidence="7" id="KW-0256">Endoplasmic reticulum</keyword>
<keyword evidence="5 13" id="KW-0349">Heme</keyword>
<dbReference type="GO" id="GO:0005506">
    <property type="term" value="F:iron ion binding"/>
    <property type="evidence" value="ECO:0007669"/>
    <property type="project" value="InterPro"/>
</dbReference>
<dbReference type="PANTHER" id="PTHR24292">
    <property type="entry name" value="CYTOCHROME P450"/>
    <property type="match status" value="1"/>
</dbReference>
<dbReference type="InterPro" id="IPR050476">
    <property type="entry name" value="Insect_CytP450_Detox"/>
</dbReference>
<dbReference type="InterPro" id="IPR017972">
    <property type="entry name" value="Cyt_P450_CS"/>
</dbReference>
<organism evidence="15">
    <name type="scientific">Dendroctonus ponderosae</name>
    <name type="common">Mountain pine beetle</name>
    <dbReference type="NCBI Taxonomy" id="77166"/>
    <lineage>
        <taxon>Eukaryota</taxon>
        <taxon>Metazoa</taxon>
        <taxon>Ecdysozoa</taxon>
        <taxon>Arthropoda</taxon>
        <taxon>Hexapoda</taxon>
        <taxon>Insecta</taxon>
        <taxon>Pterygota</taxon>
        <taxon>Neoptera</taxon>
        <taxon>Endopterygota</taxon>
        <taxon>Coleoptera</taxon>
        <taxon>Polyphaga</taxon>
        <taxon>Cucujiformia</taxon>
        <taxon>Curculionidae</taxon>
        <taxon>Scolytinae</taxon>
        <taxon>Dendroctonus</taxon>
    </lineage>
</organism>
<evidence type="ECO:0000256" key="2">
    <source>
        <dbReference type="ARBA" id="ARBA00004174"/>
    </source>
</evidence>
<evidence type="ECO:0000256" key="1">
    <source>
        <dbReference type="ARBA" id="ARBA00001971"/>
    </source>
</evidence>
<dbReference type="InterPro" id="IPR036396">
    <property type="entry name" value="Cyt_P450_sf"/>
</dbReference>
<evidence type="ECO:0000256" key="14">
    <source>
        <dbReference type="RuleBase" id="RU000461"/>
    </source>
</evidence>
<dbReference type="FunFam" id="1.10.630.10:FF:000042">
    <property type="entry name" value="Cytochrome P450"/>
    <property type="match status" value="1"/>
</dbReference>
<keyword evidence="11 14" id="KW-0503">Monooxygenase</keyword>
<evidence type="ECO:0000256" key="8">
    <source>
        <dbReference type="ARBA" id="ARBA00022848"/>
    </source>
</evidence>
<keyword evidence="12" id="KW-0472">Membrane</keyword>
<dbReference type="OrthoDB" id="2789670at2759"/>
<accession>N6SZ03</accession>
<dbReference type="SUPFAM" id="SSF48264">
    <property type="entry name" value="Cytochrome P450"/>
    <property type="match status" value="1"/>
</dbReference>
<dbReference type="GO" id="GO:0020037">
    <property type="term" value="F:heme binding"/>
    <property type="evidence" value="ECO:0007669"/>
    <property type="project" value="InterPro"/>
</dbReference>
<dbReference type="PROSITE" id="PS00086">
    <property type="entry name" value="CYTOCHROME_P450"/>
    <property type="match status" value="1"/>
</dbReference>
<evidence type="ECO:0000256" key="4">
    <source>
        <dbReference type="ARBA" id="ARBA00010617"/>
    </source>
</evidence>
<feature type="non-terminal residue" evidence="15">
    <location>
        <position position="1"/>
    </location>
</feature>
<proteinExistence type="inferred from homology"/>
<dbReference type="EMBL" id="KB741292">
    <property type="protein sequence ID" value="ENN70473.1"/>
    <property type="molecule type" value="Genomic_DNA"/>
</dbReference>
<keyword evidence="6 13" id="KW-0479">Metal-binding</keyword>
<dbReference type="GO" id="GO:0004497">
    <property type="term" value="F:monooxygenase activity"/>
    <property type="evidence" value="ECO:0007669"/>
    <property type="project" value="UniProtKB-KW"/>
</dbReference>
<name>N6SZ03_DENPD</name>
<reference evidence="15" key="1">
    <citation type="journal article" date="2013" name="Genome Biol.">
        <title>Draft genome of the mountain pine beetle, Dendroctonus ponderosae Hopkins, a major forest pest.</title>
        <authorList>
            <person name="Keeling C.I."/>
            <person name="Yuen M.M."/>
            <person name="Liao N.Y."/>
            <person name="Docking T.R."/>
            <person name="Chan S.K."/>
            <person name="Taylor G.A."/>
            <person name="Palmquist D.L."/>
            <person name="Jackman S.D."/>
            <person name="Nguyen A."/>
            <person name="Li M."/>
            <person name="Henderson H."/>
            <person name="Janes J.K."/>
            <person name="Zhao Y."/>
            <person name="Pandoh P."/>
            <person name="Moore R."/>
            <person name="Sperling F.A."/>
            <person name="Huber D.P."/>
            <person name="Birol I."/>
            <person name="Jones S.J."/>
            <person name="Bohlmann J."/>
        </authorList>
    </citation>
    <scope>NUCLEOTIDE SEQUENCE</scope>
</reference>
<evidence type="ECO:0000256" key="10">
    <source>
        <dbReference type="ARBA" id="ARBA00023004"/>
    </source>
</evidence>
<evidence type="ECO:0000256" key="9">
    <source>
        <dbReference type="ARBA" id="ARBA00023002"/>
    </source>
</evidence>
<keyword evidence="10 13" id="KW-0408">Iron</keyword>
<evidence type="ECO:0000256" key="5">
    <source>
        <dbReference type="ARBA" id="ARBA00022617"/>
    </source>
</evidence>